<evidence type="ECO:0000313" key="1">
    <source>
        <dbReference type="EMBL" id="MBX58902.1"/>
    </source>
</evidence>
<sequence length="25" mass="2929">MLFAHLFIVIFSCSELCLNNVLQSW</sequence>
<name>A0A2P2PVX0_RHIMU</name>
<organism evidence="1">
    <name type="scientific">Rhizophora mucronata</name>
    <name type="common">Asiatic mangrove</name>
    <dbReference type="NCBI Taxonomy" id="61149"/>
    <lineage>
        <taxon>Eukaryota</taxon>
        <taxon>Viridiplantae</taxon>
        <taxon>Streptophyta</taxon>
        <taxon>Embryophyta</taxon>
        <taxon>Tracheophyta</taxon>
        <taxon>Spermatophyta</taxon>
        <taxon>Magnoliopsida</taxon>
        <taxon>eudicotyledons</taxon>
        <taxon>Gunneridae</taxon>
        <taxon>Pentapetalae</taxon>
        <taxon>rosids</taxon>
        <taxon>fabids</taxon>
        <taxon>Malpighiales</taxon>
        <taxon>Rhizophoraceae</taxon>
        <taxon>Rhizophora</taxon>
    </lineage>
</organism>
<dbReference type="EMBL" id="GGEC01078418">
    <property type="protein sequence ID" value="MBX58902.1"/>
    <property type="molecule type" value="Transcribed_RNA"/>
</dbReference>
<reference evidence="1" key="1">
    <citation type="submission" date="2018-02" db="EMBL/GenBank/DDBJ databases">
        <title>Rhizophora mucronata_Transcriptome.</title>
        <authorList>
            <person name="Meera S.P."/>
            <person name="Sreeshan A."/>
            <person name="Augustine A."/>
        </authorList>
    </citation>
    <scope>NUCLEOTIDE SEQUENCE</scope>
    <source>
        <tissue evidence="1">Leaf</tissue>
    </source>
</reference>
<proteinExistence type="predicted"/>
<accession>A0A2P2PVX0</accession>
<protein>
    <submittedName>
        <fullName evidence="1">Uncharacterized protein</fullName>
    </submittedName>
</protein>
<dbReference type="AlphaFoldDB" id="A0A2P2PVX0"/>